<dbReference type="EMBL" id="CM034397">
    <property type="protein sequence ID" value="KAJ0177888.1"/>
    <property type="molecule type" value="Genomic_DNA"/>
</dbReference>
<keyword evidence="2" id="KW-1185">Reference proteome</keyword>
<organism evidence="1 2">
    <name type="scientific">Dendrolimus kikuchii</name>
    <dbReference type="NCBI Taxonomy" id="765133"/>
    <lineage>
        <taxon>Eukaryota</taxon>
        <taxon>Metazoa</taxon>
        <taxon>Ecdysozoa</taxon>
        <taxon>Arthropoda</taxon>
        <taxon>Hexapoda</taxon>
        <taxon>Insecta</taxon>
        <taxon>Pterygota</taxon>
        <taxon>Neoptera</taxon>
        <taxon>Endopterygota</taxon>
        <taxon>Lepidoptera</taxon>
        <taxon>Glossata</taxon>
        <taxon>Ditrysia</taxon>
        <taxon>Bombycoidea</taxon>
        <taxon>Lasiocampidae</taxon>
        <taxon>Dendrolimus</taxon>
    </lineage>
</organism>
<reference evidence="1 2" key="1">
    <citation type="journal article" date="2021" name="Front. Genet.">
        <title>Chromosome-Level Genome Assembly Reveals Significant Gene Expansion in the Toll and IMD Signaling Pathways of Dendrolimus kikuchii.</title>
        <authorList>
            <person name="Zhou J."/>
            <person name="Wu P."/>
            <person name="Xiong Z."/>
            <person name="Liu N."/>
            <person name="Zhao N."/>
            <person name="Ji M."/>
            <person name="Qiu Y."/>
            <person name="Yang B."/>
        </authorList>
    </citation>
    <scope>NUCLEOTIDE SEQUENCE [LARGE SCALE GENOMIC DNA]</scope>
    <source>
        <strain evidence="1">Ann1</strain>
    </source>
</reference>
<protein>
    <submittedName>
        <fullName evidence="1">Uncharacterized protein</fullName>
    </submittedName>
</protein>
<sequence>MSFLTLFIVSCLFYIVETTTTKQSPKITECGCYDTIDSFMKDTVFTLYSYGYNSLEYKDVFGPFKEDLLQAIEGKGLYSDVLESKLNNMQNEISAKASSETRISEFELKEILQNFVNNMNQFIKSPEFKTLGFKVKLDAFNADLKNVLENNGFKSENISEELDKFVDVFLKLSDPTEFDYPPMKQVRNELKEQLIKASSFDNFTIATLKDILAESNKNITNIIDDPEFIKSNMQYNLGTLNSKISSAMDSSLITLMDDFNVTNEEKEYYKGLIKAACSKYVNYMLFEMQQKGYKTSKPVITPIVPPQSDDDILVSFQKTYYDDGGDDDDGDDDDNDDDQKAQK</sequence>
<name>A0ACC1D1X9_9NEOP</name>
<comment type="caution">
    <text evidence="1">The sequence shown here is derived from an EMBL/GenBank/DDBJ whole genome shotgun (WGS) entry which is preliminary data.</text>
</comment>
<proteinExistence type="predicted"/>
<accession>A0ACC1D1X9</accession>
<evidence type="ECO:0000313" key="2">
    <source>
        <dbReference type="Proteomes" id="UP000824533"/>
    </source>
</evidence>
<evidence type="ECO:0000313" key="1">
    <source>
        <dbReference type="EMBL" id="KAJ0177888.1"/>
    </source>
</evidence>
<dbReference type="Proteomes" id="UP000824533">
    <property type="component" value="Linkage Group LG11"/>
</dbReference>
<gene>
    <name evidence="1" type="ORF">K1T71_006761</name>
</gene>